<organism evidence="4 5">
    <name type="scientific">Zasmidium cellare ATCC 36951</name>
    <dbReference type="NCBI Taxonomy" id="1080233"/>
    <lineage>
        <taxon>Eukaryota</taxon>
        <taxon>Fungi</taxon>
        <taxon>Dikarya</taxon>
        <taxon>Ascomycota</taxon>
        <taxon>Pezizomycotina</taxon>
        <taxon>Dothideomycetes</taxon>
        <taxon>Dothideomycetidae</taxon>
        <taxon>Mycosphaerellales</taxon>
        <taxon>Mycosphaerellaceae</taxon>
        <taxon>Zasmidium</taxon>
    </lineage>
</organism>
<evidence type="ECO:0000256" key="2">
    <source>
        <dbReference type="SAM" id="SignalP"/>
    </source>
</evidence>
<reference evidence="4" key="1">
    <citation type="journal article" date="2020" name="Stud. Mycol.">
        <title>101 Dothideomycetes genomes: a test case for predicting lifestyles and emergence of pathogens.</title>
        <authorList>
            <person name="Haridas S."/>
            <person name="Albert R."/>
            <person name="Binder M."/>
            <person name="Bloem J."/>
            <person name="Labutti K."/>
            <person name="Salamov A."/>
            <person name="Andreopoulos B."/>
            <person name="Baker S."/>
            <person name="Barry K."/>
            <person name="Bills G."/>
            <person name="Bluhm B."/>
            <person name="Cannon C."/>
            <person name="Castanera R."/>
            <person name="Culley D."/>
            <person name="Daum C."/>
            <person name="Ezra D."/>
            <person name="Gonzalez J."/>
            <person name="Henrissat B."/>
            <person name="Kuo A."/>
            <person name="Liang C."/>
            <person name="Lipzen A."/>
            <person name="Lutzoni F."/>
            <person name="Magnuson J."/>
            <person name="Mondo S."/>
            <person name="Nolan M."/>
            <person name="Ohm R."/>
            <person name="Pangilinan J."/>
            <person name="Park H.-J."/>
            <person name="Ramirez L."/>
            <person name="Alfaro M."/>
            <person name="Sun H."/>
            <person name="Tritt A."/>
            <person name="Yoshinaga Y."/>
            <person name="Zwiers L.-H."/>
            <person name="Turgeon B."/>
            <person name="Goodwin S."/>
            <person name="Spatafora J."/>
            <person name="Crous P."/>
            <person name="Grigoriev I."/>
        </authorList>
    </citation>
    <scope>NUCLEOTIDE SEQUENCE</scope>
    <source>
        <strain evidence="4">ATCC 36951</strain>
    </source>
</reference>
<dbReference type="CDD" id="cd08994">
    <property type="entry name" value="GH43_62_32_68_117_130-like"/>
    <property type="match status" value="1"/>
</dbReference>
<gene>
    <name evidence="4" type="ORF">M409DRAFT_61037</name>
</gene>
<dbReference type="EMBL" id="ML993641">
    <property type="protein sequence ID" value="KAF2159218.1"/>
    <property type="molecule type" value="Genomic_DNA"/>
</dbReference>
<keyword evidence="2" id="KW-0732">Signal</keyword>
<feature type="domain" description="EGF-like" evidence="3">
    <location>
        <begin position="18"/>
        <end position="53"/>
    </location>
</feature>
<dbReference type="GeneID" id="54567917"/>
<protein>
    <recommendedName>
        <fullName evidence="3">EGF-like domain-containing protein</fullName>
    </recommendedName>
</protein>
<dbReference type="Gene3D" id="2.115.10.20">
    <property type="entry name" value="Glycosyl hydrolase domain, family 43"/>
    <property type="match status" value="1"/>
</dbReference>
<feature type="chain" id="PRO_5025555796" description="EGF-like domain-containing protein" evidence="2">
    <location>
        <begin position="22"/>
        <end position="409"/>
    </location>
</feature>
<evidence type="ECO:0000313" key="5">
    <source>
        <dbReference type="Proteomes" id="UP000799537"/>
    </source>
</evidence>
<dbReference type="Proteomes" id="UP000799537">
    <property type="component" value="Unassembled WGS sequence"/>
</dbReference>
<dbReference type="PROSITE" id="PS50026">
    <property type="entry name" value="EGF_3"/>
    <property type="match status" value="1"/>
</dbReference>
<evidence type="ECO:0000313" key="4">
    <source>
        <dbReference type="EMBL" id="KAF2159218.1"/>
    </source>
</evidence>
<keyword evidence="5" id="KW-1185">Reference proteome</keyword>
<dbReference type="OrthoDB" id="6130531at2759"/>
<dbReference type="SUPFAM" id="SSF75005">
    <property type="entry name" value="Arabinanase/levansucrase/invertase"/>
    <property type="match status" value="1"/>
</dbReference>
<dbReference type="RefSeq" id="XP_033660107.1">
    <property type="nucleotide sequence ID" value="XM_033814645.1"/>
</dbReference>
<feature type="disulfide bond" evidence="1">
    <location>
        <begin position="43"/>
        <end position="52"/>
    </location>
</feature>
<evidence type="ECO:0000256" key="1">
    <source>
        <dbReference type="PROSITE-ProRule" id="PRU00076"/>
    </source>
</evidence>
<dbReference type="InterPro" id="IPR000742">
    <property type="entry name" value="EGF"/>
</dbReference>
<dbReference type="PROSITE" id="PS00022">
    <property type="entry name" value="EGF_1"/>
    <property type="match status" value="1"/>
</dbReference>
<comment type="caution">
    <text evidence="1">Lacks conserved residue(s) required for the propagation of feature annotation.</text>
</comment>
<sequence length="409" mass="45593">MAHKFASLVLLLLALTTGSLQCSTDTDCSLNGVCSRRNGQCVCDAGWRGTDCGELDVQPAKRDNGYNRTDENISSWGSKIIQDPHDKNLYHAFIAEFDNHCGLDYWSPYSRIIRAESHSGPDGPYIFKQQVVEHFAHNPTVVYSPADQRYLMYYIGCPQPNVNETCKSPQFTCGPGNYVNGESGISVQKSKDLRNWEFVDQVIQGKDDASWNADFTNPSPWPSCSGQQKNQGGWPWGFGWGKPKCKDSDILLAYRGCPYNCSGAEQISLASAPSFYGPYTHLNNDEPIFTNDGGSEDPFIWQDKRGNYHILVHSLEPEGGFGGGPKVGRHAFSRSIGGPWKFNNETLAFSTKVEFDDGTDIDYYRRERPQLFFSDDGRMTPLFLTTGVQEVGSKMSYSVIVPVRGGRGW</sequence>
<dbReference type="PROSITE" id="PS01186">
    <property type="entry name" value="EGF_2"/>
    <property type="match status" value="1"/>
</dbReference>
<dbReference type="Pfam" id="PF23106">
    <property type="entry name" value="EGF_Teneurin"/>
    <property type="match status" value="1"/>
</dbReference>
<feature type="signal peptide" evidence="2">
    <location>
        <begin position="1"/>
        <end position="21"/>
    </location>
</feature>
<dbReference type="InterPro" id="IPR023296">
    <property type="entry name" value="Glyco_hydro_beta-prop_sf"/>
</dbReference>
<keyword evidence="1" id="KW-0245">EGF-like domain</keyword>
<accession>A0A6A6BYS1</accession>
<keyword evidence="1" id="KW-1015">Disulfide bond</keyword>
<proteinExistence type="predicted"/>
<dbReference type="AlphaFoldDB" id="A0A6A6BYS1"/>
<evidence type="ECO:0000259" key="3">
    <source>
        <dbReference type="PROSITE" id="PS50026"/>
    </source>
</evidence>
<name>A0A6A6BYS1_ZASCE</name>